<feature type="compositionally biased region" description="Polar residues" evidence="2">
    <location>
        <begin position="21"/>
        <end position="36"/>
    </location>
</feature>
<feature type="coiled-coil region" evidence="1">
    <location>
        <begin position="197"/>
        <end position="224"/>
    </location>
</feature>
<accession>F4S6T0</accession>
<dbReference type="EMBL" id="GL883156">
    <property type="protein sequence ID" value="EGF99623.1"/>
    <property type="molecule type" value="Genomic_DNA"/>
</dbReference>
<reference evidence="4" key="1">
    <citation type="journal article" date="2011" name="Proc. Natl. Acad. Sci. U.S.A.">
        <title>Obligate biotrophy features unraveled by the genomic analysis of rust fungi.</title>
        <authorList>
            <person name="Duplessis S."/>
            <person name="Cuomo C.A."/>
            <person name="Lin Y.-C."/>
            <person name="Aerts A."/>
            <person name="Tisserant E."/>
            <person name="Veneault-Fourrey C."/>
            <person name="Joly D.L."/>
            <person name="Hacquard S."/>
            <person name="Amselem J."/>
            <person name="Cantarel B.L."/>
            <person name="Chiu R."/>
            <person name="Coutinho P.M."/>
            <person name="Feau N."/>
            <person name="Field M."/>
            <person name="Frey P."/>
            <person name="Gelhaye E."/>
            <person name="Goldberg J."/>
            <person name="Grabherr M.G."/>
            <person name="Kodira C.D."/>
            <person name="Kohler A."/>
            <person name="Kuees U."/>
            <person name="Lindquist E.A."/>
            <person name="Lucas S.M."/>
            <person name="Mago R."/>
            <person name="Mauceli E."/>
            <person name="Morin E."/>
            <person name="Murat C."/>
            <person name="Pangilinan J.L."/>
            <person name="Park R."/>
            <person name="Pearson M."/>
            <person name="Quesneville H."/>
            <person name="Rouhier N."/>
            <person name="Sakthikumar S."/>
            <person name="Salamov A.A."/>
            <person name="Schmutz J."/>
            <person name="Selles B."/>
            <person name="Shapiro H."/>
            <person name="Tanguay P."/>
            <person name="Tuskan G.A."/>
            <person name="Henrissat B."/>
            <person name="Van de Peer Y."/>
            <person name="Rouze P."/>
            <person name="Ellis J.G."/>
            <person name="Dodds P.N."/>
            <person name="Schein J.E."/>
            <person name="Zhong S."/>
            <person name="Hamelin R.C."/>
            <person name="Grigoriev I.V."/>
            <person name="Szabo L.J."/>
            <person name="Martin F."/>
        </authorList>
    </citation>
    <scope>NUCLEOTIDE SEQUENCE [LARGE SCALE GENOMIC DNA]</scope>
    <source>
        <strain evidence="4">98AG31 / pathotype 3-4-7</strain>
    </source>
</reference>
<dbReference type="AlphaFoldDB" id="F4S6T0"/>
<dbReference type="HOGENOM" id="CLU_631743_0_0_1"/>
<name>F4S6T0_MELLP</name>
<evidence type="ECO:0000313" key="3">
    <source>
        <dbReference type="EMBL" id="EGF99623.1"/>
    </source>
</evidence>
<evidence type="ECO:0000313" key="4">
    <source>
        <dbReference type="Proteomes" id="UP000001072"/>
    </source>
</evidence>
<dbReference type="RefSeq" id="XP_007417093.1">
    <property type="nucleotide sequence ID" value="XM_007417031.1"/>
</dbReference>
<dbReference type="KEGG" id="mlr:MELLADRAFT_94189"/>
<evidence type="ECO:0000256" key="2">
    <source>
        <dbReference type="SAM" id="MobiDB-lite"/>
    </source>
</evidence>
<dbReference type="Proteomes" id="UP000001072">
    <property type="component" value="Unassembled WGS sequence"/>
</dbReference>
<keyword evidence="1" id="KW-0175">Coiled coil</keyword>
<dbReference type="VEuPathDB" id="FungiDB:MELLADRAFT_94189"/>
<dbReference type="InParanoid" id="F4S6T0"/>
<dbReference type="OrthoDB" id="10559317at2759"/>
<keyword evidence="4" id="KW-1185">Reference proteome</keyword>
<dbReference type="GeneID" id="18936813"/>
<feature type="coiled-coil region" evidence="1">
    <location>
        <begin position="284"/>
        <end position="311"/>
    </location>
</feature>
<sequence length="434" mass="50227">MYQSYQLLSLEFSKPKPPRLQSYQTGASSSSTTNGMESPELSICLNCEDLDNRVKELCQHLGYMESQLDENCRNSMHMYDQLQTEVGELWDAKKKDRRTIHGPLRQLRVDFDLSTQSLEDFKDGLISIHHHLQEKIHGLKVELDSTSKNFRDMLQQRDELENTQTISLKSLVASTRAELLKLLQKGREELYESRSLRVSCENEVSNARAELREFQQEAREERIRASINHEQACEKIGEALNILSGAMNDFEERPYNRIEKRIFPELLKLLQKGREELFEVRSLRASCEHKVSNARAELREFQQEAREERIRAAINHEQACEKCDEALKILSGVMNDFEERAYNRIEKRLSQNADFDHMASRFEESADMFLNNGISVSPGTGRQIVLGSVAAARTELPKDKGYYRHALWIHRRIILRSMPGRYPQYLGTASIGII</sequence>
<feature type="region of interest" description="Disordered" evidence="2">
    <location>
        <begin position="17"/>
        <end position="37"/>
    </location>
</feature>
<protein>
    <submittedName>
        <fullName evidence="3">Uncharacterized protein</fullName>
    </submittedName>
</protein>
<proteinExistence type="predicted"/>
<evidence type="ECO:0000256" key="1">
    <source>
        <dbReference type="SAM" id="Coils"/>
    </source>
</evidence>
<gene>
    <name evidence="3" type="ORF">MELLADRAFT_94189</name>
</gene>
<organism evidence="4">
    <name type="scientific">Melampsora larici-populina (strain 98AG31 / pathotype 3-4-7)</name>
    <name type="common">Poplar leaf rust fungus</name>
    <dbReference type="NCBI Taxonomy" id="747676"/>
    <lineage>
        <taxon>Eukaryota</taxon>
        <taxon>Fungi</taxon>
        <taxon>Dikarya</taxon>
        <taxon>Basidiomycota</taxon>
        <taxon>Pucciniomycotina</taxon>
        <taxon>Pucciniomycetes</taxon>
        <taxon>Pucciniales</taxon>
        <taxon>Melampsoraceae</taxon>
        <taxon>Melampsora</taxon>
    </lineage>
</organism>